<evidence type="ECO:0000313" key="2">
    <source>
        <dbReference type="EMBL" id="TQJ14518.1"/>
    </source>
</evidence>
<feature type="transmembrane region" description="Helical" evidence="1">
    <location>
        <begin position="35"/>
        <end position="51"/>
    </location>
</feature>
<organism evidence="2 3">
    <name type="scientific">Yimella lutea</name>
    <dbReference type="NCBI Taxonomy" id="587872"/>
    <lineage>
        <taxon>Bacteria</taxon>
        <taxon>Bacillati</taxon>
        <taxon>Actinomycetota</taxon>
        <taxon>Actinomycetes</taxon>
        <taxon>Micrococcales</taxon>
        <taxon>Dermacoccaceae</taxon>
        <taxon>Yimella</taxon>
    </lineage>
</organism>
<feature type="transmembrane region" description="Helical" evidence="1">
    <location>
        <begin position="63"/>
        <end position="92"/>
    </location>
</feature>
<gene>
    <name evidence="2" type="ORF">FB459_1985</name>
</gene>
<keyword evidence="3" id="KW-1185">Reference proteome</keyword>
<evidence type="ECO:0000313" key="3">
    <source>
        <dbReference type="Proteomes" id="UP000320806"/>
    </source>
</evidence>
<protein>
    <submittedName>
        <fullName evidence="2">Uncharacterized protein</fullName>
    </submittedName>
</protein>
<dbReference type="EMBL" id="VFMO01000001">
    <property type="protein sequence ID" value="TQJ14518.1"/>
    <property type="molecule type" value="Genomic_DNA"/>
</dbReference>
<proteinExistence type="predicted"/>
<keyword evidence="1" id="KW-0812">Transmembrane</keyword>
<evidence type="ECO:0000256" key="1">
    <source>
        <dbReference type="SAM" id="Phobius"/>
    </source>
</evidence>
<dbReference type="AlphaFoldDB" id="A0A542EGR5"/>
<reference evidence="2 3" key="1">
    <citation type="submission" date="2019-06" db="EMBL/GenBank/DDBJ databases">
        <title>Sequencing the genomes of 1000 actinobacteria strains.</title>
        <authorList>
            <person name="Klenk H.-P."/>
        </authorList>
    </citation>
    <scope>NUCLEOTIDE SEQUENCE [LARGE SCALE GENOMIC DNA]</scope>
    <source>
        <strain evidence="2 3">DSM 19828</strain>
    </source>
</reference>
<comment type="caution">
    <text evidence="2">The sequence shown here is derived from an EMBL/GenBank/DDBJ whole genome shotgun (WGS) entry which is preliminary data.</text>
</comment>
<keyword evidence="1" id="KW-1133">Transmembrane helix</keyword>
<accession>A0A542EGR5</accession>
<keyword evidence="1" id="KW-0472">Membrane</keyword>
<dbReference type="Proteomes" id="UP000320806">
    <property type="component" value="Unassembled WGS sequence"/>
</dbReference>
<name>A0A542EGR5_9MICO</name>
<sequence length="130" mass="13455">MPTHISSARDWLAIPLTGALTAALALVPGPSWLPVIAAVLIALVVSAVVVYRMRPVIETGVNVLAVLTLLGLALLLSAPILFVPFALVALVARTLGLTDRVIGADDVPDEQGAPLVFPVPAHTPDDGLED</sequence>